<accession>A0ABV7NW10</accession>
<keyword evidence="3" id="KW-1185">Reference proteome</keyword>
<sequence>MAAALAVGTVTFTGSATNAYADVQVVKDAKKAADGKEYWVQNHLVSKDVAASRGADGKRGKWLLVWAGDENIADTLVKDIKNLPGSLGGGLNKIKNALPGPDFLAVIDATQGSPTYGKVVNTATVGPLVENEPHHMQYVWHKGDTIYAGALFAAATYAFDVSALPQLKLKGVSLPTQTLGGSVPDAYWVLKDGTAYGTYMGGPVVPGPHTYANGSTVVGNGFAGSPGEVVRFDQNAQVLSESPAATPQGDNKKLCDNLPQLDKPTCANPHGIQAREDLNTLVTSDYAEPRNIILDPVKQPSPYLRRPTVRTWDISDRNKPKLKTVSYLPDGPRADPADPLHAESRAVMETTVTNQPGHKGAFAQTMQGGAVFYTPDITAKEPHWIQVFDDGAANKAIHPNNDSNGGGSNGGWIQTSPDDKYLYRAITGRSKGALGPDDPGTTGGVYILDIQKLLAAGDKVENINGRIDTKEKSQQGGGGDLPTVVGAAPINPGTSGGGPHWGAYDNFVLGGDGYYRETDKPQHLAVSNYFVARSGLDGDHKVNLLNLGEDGKIAVDQNFRDEFTGQVGINFNRKTWPHGSFGNAKPHSELFVVADADLK</sequence>
<proteinExistence type="predicted"/>
<dbReference type="RefSeq" id="WP_378238828.1">
    <property type="nucleotide sequence ID" value="NZ_JBHRWK010000014.1"/>
</dbReference>
<name>A0ABV7NW10_9PSEU</name>
<evidence type="ECO:0000313" key="2">
    <source>
        <dbReference type="EMBL" id="MFC3449897.1"/>
    </source>
</evidence>
<reference evidence="3" key="1">
    <citation type="journal article" date="2019" name="Int. J. Syst. Evol. Microbiol.">
        <title>The Global Catalogue of Microorganisms (GCM) 10K type strain sequencing project: providing services to taxonomists for standard genome sequencing and annotation.</title>
        <authorList>
            <consortium name="The Broad Institute Genomics Platform"/>
            <consortium name="The Broad Institute Genome Sequencing Center for Infectious Disease"/>
            <person name="Wu L."/>
            <person name="Ma J."/>
        </authorList>
    </citation>
    <scope>NUCLEOTIDE SEQUENCE [LARGE SCALE GENOMIC DNA]</scope>
    <source>
        <strain evidence="3">CGMCC 4.7676</strain>
    </source>
</reference>
<gene>
    <name evidence="2" type="ORF">ACFOSH_10700</name>
</gene>
<dbReference type="EMBL" id="JBHRWK010000014">
    <property type="protein sequence ID" value="MFC3449897.1"/>
    <property type="molecule type" value="Genomic_DNA"/>
</dbReference>
<organism evidence="2 3">
    <name type="scientific">Amycolatopsis speibonae</name>
    <dbReference type="NCBI Taxonomy" id="1450224"/>
    <lineage>
        <taxon>Bacteria</taxon>
        <taxon>Bacillati</taxon>
        <taxon>Actinomycetota</taxon>
        <taxon>Actinomycetes</taxon>
        <taxon>Pseudonocardiales</taxon>
        <taxon>Pseudonocardiaceae</taxon>
        <taxon>Amycolatopsis</taxon>
    </lineage>
</organism>
<evidence type="ECO:0000256" key="1">
    <source>
        <dbReference type="SAM" id="MobiDB-lite"/>
    </source>
</evidence>
<feature type="region of interest" description="Disordered" evidence="1">
    <location>
        <begin position="395"/>
        <end position="414"/>
    </location>
</feature>
<dbReference type="Proteomes" id="UP001595645">
    <property type="component" value="Unassembled WGS sequence"/>
</dbReference>
<protein>
    <submittedName>
        <fullName evidence="2">Uncharacterized protein</fullName>
    </submittedName>
</protein>
<evidence type="ECO:0000313" key="3">
    <source>
        <dbReference type="Proteomes" id="UP001595645"/>
    </source>
</evidence>
<comment type="caution">
    <text evidence="2">The sequence shown here is derived from an EMBL/GenBank/DDBJ whole genome shotgun (WGS) entry which is preliminary data.</text>
</comment>